<dbReference type="Gene3D" id="1.20.120.330">
    <property type="entry name" value="Nucleotidyltransferases domain 2"/>
    <property type="match status" value="1"/>
</dbReference>
<accession>A9WID1</accession>
<dbReference type="Pfam" id="PF05168">
    <property type="entry name" value="HEPN"/>
    <property type="match status" value="1"/>
</dbReference>
<reference evidence="3" key="1">
    <citation type="journal article" date="2011" name="BMC Genomics">
        <title>Complete genome sequence of the filamentous anoxygenic phototrophic bacterium Chloroflexus aurantiacus.</title>
        <authorList>
            <person name="Tang K.H."/>
            <person name="Barry K."/>
            <person name="Chertkov O."/>
            <person name="Dalin E."/>
            <person name="Han C.S."/>
            <person name="Hauser L.J."/>
            <person name="Honchak B.M."/>
            <person name="Karbach L.E."/>
            <person name="Land M.L."/>
            <person name="Lapidus A."/>
            <person name="Larimer F.W."/>
            <person name="Mikhailova N."/>
            <person name="Pitluck S."/>
            <person name="Pierson B.K."/>
            <person name="Blankenship R.E."/>
        </authorList>
    </citation>
    <scope>NUCLEOTIDE SEQUENCE [LARGE SCALE GENOMIC DNA]</scope>
    <source>
        <strain evidence="3">ATCC 29366 / DSM 635 / J-10-fl</strain>
    </source>
</reference>
<dbReference type="PATRIC" id="fig|324602.8.peg.3650"/>
<feature type="domain" description="HEPN" evidence="1">
    <location>
        <begin position="9"/>
        <end position="53"/>
    </location>
</feature>
<proteinExistence type="predicted"/>
<evidence type="ECO:0000313" key="2">
    <source>
        <dbReference type="EMBL" id="ABY36423.1"/>
    </source>
</evidence>
<sequence>MKDREAIYRLRLAEGFLEEARQDVVLQRWRSALDNSQLAVEHAVKSVLALLGPVVRQDRCFISKMTWDRV</sequence>
<dbReference type="EMBL" id="CP000909">
    <property type="protein sequence ID" value="ABY36423.1"/>
    <property type="molecule type" value="Genomic_DNA"/>
</dbReference>
<dbReference type="InterPro" id="IPR007842">
    <property type="entry name" value="HEPN_dom"/>
</dbReference>
<dbReference type="KEGG" id="cau:Caur_3232"/>
<dbReference type="EnsemblBacteria" id="ABY36423">
    <property type="protein sequence ID" value="ABY36423"/>
    <property type="gene ID" value="Caur_3232"/>
</dbReference>
<dbReference type="RefSeq" id="WP_012259076.1">
    <property type="nucleotide sequence ID" value="NC_010175.1"/>
</dbReference>
<evidence type="ECO:0000313" key="3">
    <source>
        <dbReference type="Proteomes" id="UP000002008"/>
    </source>
</evidence>
<gene>
    <name evidence="2" type="ordered locus">Caur_3232</name>
</gene>
<name>A9WID1_CHLAA</name>
<keyword evidence="3" id="KW-1185">Reference proteome</keyword>
<dbReference type="HOGENOM" id="CLU_2750394_0_0_0"/>
<dbReference type="Proteomes" id="UP000002008">
    <property type="component" value="Chromosome"/>
</dbReference>
<organism evidence="2 3">
    <name type="scientific">Chloroflexus aurantiacus (strain ATCC 29366 / DSM 635 / J-10-fl)</name>
    <dbReference type="NCBI Taxonomy" id="324602"/>
    <lineage>
        <taxon>Bacteria</taxon>
        <taxon>Bacillati</taxon>
        <taxon>Chloroflexota</taxon>
        <taxon>Chloroflexia</taxon>
        <taxon>Chloroflexales</taxon>
        <taxon>Chloroflexineae</taxon>
        <taxon>Chloroflexaceae</taxon>
        <taxon>Chloroflexus</taxon>
    </lineage>
</organism>
<dbReference type="InParanoid" id="A9WID1"/>
<dbReference type="AlphaFoldDB" id="A9WID1"/>
<dbReference type="eggNOG" id="COG2250">
    <property type="taxonomic scope" value="Bacteria"/>
</dbReference>
<protein>
    <recommendedName>
        <fullName evidence="1">HEPN domain-containing protein</fullName>
    </recommendedName>
</protein>
<evidence type="ECO:0000259" key="1">
    <source>
        <dbReference type="Pfam" id="PF05168"/>
    </source>
</evidence>